<reference evidence="2 3" key="1">
    <citation type="journal article" date="2021" name="Int. J. Syst. Evol. Microbiol.">
        <title>Reticulibacter mediterranei gen. nov., sp. nov., within the new family Reticulibacteraceae fam. nov., and Ktedonospora formicarum gen. nov., sp. nov., Ktedonobacter robiniae sp. nov., Dictyobacter formicarum sp. nov. and Dictyobacter arantiisoli sp. nov., belonging to the class Ktedonobacteria.</title>
        <authorList>
            <person name="Yabe S."/>
            <person name="Zheng Y."/>
            <person name="Wang C.M."/>
            <person name="Sakai Y."/>
            <person name="Abe K."/>
            <person name="Yokota A."/>
            <person name="Donadio S."/>
            <person name="Cavaletti L."/>
            <person name="Monciardini P."/>
        </authorList>
    </citation>
    <scope>NUCLEOTIDE SEQUENCE [LARGE SCALE GENOMIC DNA]</scope>
    <source>
        <strain evidence="2 3">SOSP1-30</strain>
    </source>
</reference>
<proteinExistence type="predicted"/>
<dbReference type="Pfam" id="PF00326">
    <property type="entry name" value="Peptidase_S9"/>
    <property type="match status" value="1"/>
</dbReference>
<evidence type="ECO:0000313" key="2">
    <source>
        <dbReference type="EMBL" id="GHO58848.1"/>
    </source>
</evidence>
<name>A0ABQ3V1Q5_9CHLR</name>
<evidence type="ECO:0000259" key="1">
    <source>
        <dbReference type="Pfam" id="PF00326"/>
    </source>
</evidence>
<sequence length="316" mass="35187">MSSSELRQALLTRLGRFPEHVPLEPVFSSSIDEGDYTRIALTYMVEHSERVPAWLLIPKGDAPQGGWPAILAIHQHAGQFELGKSEPAGVVGDPIYFYGQELCRRGYIVLCPDQLCFEDRRPSEEERQAHYALNGMNYERFEFTKRLLSGSNLQAKYLHDLSCGLDLLSSLPDVNRSRLGAIGHSLGGQETLWLTWYDERIRAAVSSCGFGLLSTILRDNINHNFAAYIPGMLEIGDMDALVASLAPRPFMLTAGEHDPLFPIDGVRALAKHAQQAYSQAGVPDHFQALIFPAGHSFPSNVKAEAYAFLDRWLQDT</sequence>
<dbReference type="InterPro" id="IPR029058">
    <property type="entry name" value="AB_hydrolase_fold"/>
</dbReference>
<dbReference type="Proteomes" id="UP000654345">
    <property type="component" value="Unassembled WGS sequence"/>
</dbReference>
<dbReference type="Gene3D" id="3.40.50.1820">
    <property type="entry name" value="alpha/beta hydrolase"/>
    <property type="match status" value="1"/>
</dbReference>
<protein>
    <recommendedName>
        <fullName evidence="1">Peptidase S9 prolyl oligopeptidase catalytic domain-containing protein</fullName>
    </recommendedName>
</protein>
<dbReference type="RefSeq" id="WP_201375092.1">
    <property type="nucleotide sequence ID" value="NZ_BNJG01000003.1"/>
</dbReference>
<gene>
    <name evidence="2" type="ORF">KSB_73230</name>
</gene>
<keyword evidence="3" id="KW-1185">Reference proteome</keyword>
<dbReference type="EMBL" id="BNJG01000003">
    <property type="protein sequence ID" value="GHO58848.1"/>
    <property type="molecule type" value="Genomic_DNA"/>
</dbReference>
<dbReference type="InterPro" id="IPR001375">
    <property type="entry name" value="Peptidase_S9_cat"/>
</dbReference>
<dbReference type="PANTHER" id="PTHR22946">
    <property type="entry name" value="DIENELACTONE HYDROLASE DOMAIN-CONTAINING PROTEIN-RELATED"/>
    <property type="match status" value="1"/>
</dbReference>
<dbReference type="InterPro" id="IPR050261">
    <property type="entry name" value="FrsA_esterase"/>
</dbReference>
<dbReference type="SUPFAM" id="SSF53474">
    <property type="entry name" value="alpha/beta-Hydrolases"/>
    <property type="match status" value="1"/>
</dbReference>
<evidence type="ECO:0000313" key="3">
    <source>
        <dbReference type="Proteomes" id="UP000654345"/>
    </source>
</evidence>
<accession>A0ABQ3V1Q5</accession>
<organism evidence="2 3">
    <name type="scientific">Ktedonobacter robiniae</name>
    <dbReference type="NCBI Taxonomy" id="2778365"/>
    <lineage>
        <taxon>Bacteria</taxon>
        <taxon>Bacillati</taxon>
        <taxon>Chloroflexota</taxon>
        <taxon>Ktedonobacteria</taxon>
        <taxon>Ktedonobacterales</taxon>
        <taxon>Ktedonobacteraceae</taxon>
        <taxon>Ktedonobacter</taxon>
    </lineage>
</organism>
<comment type="caution">
    <text evidence="2">The sequence shown here is derived from an EMBL/GenBank/DDBJ whole genome shotgun (WGS) entry which is preliminary data.</text>
</comment>
<feature type="domain" description="Peptidase S9 prolyl oligopeptidase catalytic" evidence="1">
    <location>
        <begin position="156"/>
        <end position="314"/>
    </location>
</feature>